<protein>
    <submittedName>
        <fullName evidence="1">Uncharacterized protein</fullName>
    </submittedName>
</protein>
<proteinExistence type="predicted"/>
<accession>A0A0A2MIW5</accession>
<comment type="caution">
    <text evidence="1">The sequence shown here is derived from an EMBL/GenBank/DDBJ whole genome shotgun (WGS) entry which is preliminary data.</text>
</comment>
<dbReference type="STRING" id="1121898.GCA_000422725_02906"/>
<gene>
    <name evidence="1" type="ORF">Q766_13715</name>
</gene>
<dbReference type="EMBL" id="JRLY01000011">
    <property type="protein sequence ID" value="KGO92214.1"/>
    <property type="molecule type" value="Genomic_DNA"/>
</dbReference>
<organism evidence="1 2">
    <name type="scientific">Flavobacterium subsaxonicum WB 4.1-42 = DSM 21790</name>
    <dbReference type="NCBI Taxonomy" id="1121898"/>
    <lineage>
        <taxon>Bacteria</taxon>
        <taxon>Pseudomonadati</taxon>
        <taxon>Bacteroidota</taxon>
        <taxon>Flavobacteriia</taxon>
        <taxon>Flavobacteriales</taxon>
        <taxon>Flavobacteriaceae</taxon>
        <taxon>Flavobacterium</taxon>
    </lineage>
</organism>
<reference evidence="1 2" key="1">
    <citation type="submission" date="2013-09" db="EMBL/GenBank/DDBJ databases">
        <authorList>
            <person name="Zeng Z."/>
            <person name="Chen C."/>
        </authorList>
    </citation>
    <scope>NUCLEOTIDE SEQUENCE [LARGE SCALE GENOMIC DNA]</scope>
    <source>
        <strain evidence="1 2">WB 4.1-42</strain>
    </source>
</reference>
<dbReference type="Proteomes" id="UP000030111">
    <property type="component" value="Unassembled WGS sequence"/>
</dbReference>
<dbReference type="AlphaFoldDB" id="A0A0A2MIW5"/>
<evidence type="ECO:0000313" key="1">
    <source>
        <dbReference type="EMBL" id="KGO92214.1"/>
    </source>
</evidence>
<dbReference type="OrthoDB" id="1494862at2"/>
<evidence type="ECO:0000313" key="2">
    <source>
        <dbReference type="Proteomes" id="UP000030111"/>
    </source>
</evidence>
<dbReference type="RefSeq" id="WP_026991084.1">
    <property type="nucleotide sequence ID" value="NZ_AUGP01000025.1"/>
</dbReference>
<name>A0A0A2MIW5_9FLAO</name>
<sequence length="174" mass="20477">MEFNTIIKAYLLPILIRYGFKIEEEFKNVIRFRSSAIKVNIVFSTFENSHFVEIGENIGELYPLDDNVAKNLFVSELSLDQVAPEVFLQNLSLLFQTELGGQILKGYITPLKIFVLEENKKYTDEIIHNQRLEKILKSWNSKNYKAFVDEIKDMDFNKLPPYFLLKYRIAQKKL</sequence>
<keyword evidence="2" id="KW-1185">Reference proteome</keyword>